<sequence length="151" mass="17251">MSGKSTASSSLSEQYVKRPLITEGDLSNISKDTSYLFVSGMFPMKLEKVWQSEVFGNYVAKFSKHEQISNNNRILDSQTVATLEKETPQSIPSSSSHTVTQVIEEEWNQAEHLGLDFDEFELEITDMDEEIVLDDKEEIQKRLKEKEVTIL</sequence>
<gene>
    <name evidence="1" type="ORF">C7437_11311</name>
</gene>
<evidence type="ECO:0000313" key="1">
    <source>
        <dbReference type="EMBL" id="PZX02336.1"/>
    </source>
</evidence>
<organism evidence="1 2">
    <name type="scientific">Psychrobacillus insolitus</name>
    <dbReference type="NCBI Taxonomy" id="1461"/>
    <lineage>
        <taxon>Bacteria</taxon>
        <taxon>Bacillati</taxon>
        <taxon>Bacillota</taxon>
        <taxon>Bacilli</taxon>
        <taxon>Bacillales</taxon>
        <taxon>Bacillaceae</taxon>
        <taxon>Psychrobacillus</taxon>
    </lineage>
</organism>
<dbReference type="EMBL" id="QKZI01000013">
    <property type="protein sequence ID" value="PZX02336.1"/>
    <property type="molecule type" value="Genomic_DNA"/>
</dbReference>
<dbReference type="AlphaFoldDB" id="A0A2W7N238"/>
<dbReference type="Proteomes" id="UP000248646">
    <property type="component" value="Unassembled WGS sequence"/>
</dbReference>
<name>A0A2W7N238_9BACI</name>
<proteinExistence type="predicted"/>
<reference evidence="1 2" key="1">
    <citation type="submission" date="2018-06" db="EMBL/GenBank/DDBJ databases">
        <title>Genomic Encyclopedia of Type Strains, Phase IV (KMG-IV): sequencing the most valuable type-strain genomes for metagenomic binning, comparative biology and taxonomic classification.</title>
        <authorList>
            <person name="Goeker M."/>
        </authorList>
    </citation>
    <scope>NUCLEOTIDE SEQUENCE [LARGE SCALE GENOMIC DNA]</scope>
    <source>
        <strain evidence="1 2">DSM 5</strain>
    </source>
</reference>
<comment type="caution">
    <text evidence="1">The sequence shown here is derived from an EMBL/GenBank/DDBJ whole genome shotgun (WGS) entry which is preliminary data.</text>
</comment>
<protein>
    <submittedName>
        <fullName evidence="1">Uncharacterized protein</fullName>
    </submittedName>
</protein>
<keyword evidence="2" id="KW-1185">Reference proteome</keyword>
<evidence type="ECO:0000313" key="2">
    <source>
        <dbReference type="Proteomes" id="UP000248646"/>
    </source>
</evidence>
<accession>A0A2W7N238</accession>